<dbReference type="HOGENOM" id="CLU_1974136_0_0_1"/>
<dbReference type="Proteomes" id="UP000026962">
    <property type="component" value="Chromosome 4"/>
</dbReference>
<proteinExistence type="predicted"/>
<evidence type="ECO:0000256" key="1">
    <source>
        <dbReference type="SAM" id="MobiDB-lite"/>
    </source>
</evidence>
<dbReference type="AlphaFoldDB" id="A0A0E0KVN7"/>
<feature type="region of interest" description="Disordered" evidence="1">
    <location>
        <begin position="1"/>
        <end position="33"/>
    </location>
</feature>
<dbReference type="Gramene" id="OPUNC04G24020.1">
    <property type="protein sequence ID" value="OPUNC04G24020.1"/>
    <property type="gene ID" value="OPUNC04G24020"/>
</dbReference>
<name>A0A0E0KVN7_ORYPU</name>
<protein>
    <submittedName>
        <fullName evidence="2">Uncharacterized protein</fullName>
    </submittedName>
</protein>
<dbReference type="EnsemblPlants" id="OPUNC04G24020.1">
    <property type="protein sequence ID" value="OPUNC04G24020.1"/>
    <property type="gene ID" value="OPUNC04G24020"/>
</dbReference>
<keyword evidence="3" id="KW-1185">Reference proteome</keyword>
<evidence type="ECO:0000313" key="3">
    <source>
        <dbReference type="Proteomes" id="UP000026962"/>
    </source>
</evidence>
<accession>A0A0E0KVN7</accession>
<evidence type="ECO:0000313" key="2">
    <source>
        <dbReference type="EnsemblPlants" id="OPUNC04G24020.1"/>
    </source>
</evidence>
<sequence>METTEKRAPTTEPAAGRGGGSSTTANAPRGGGGVSAGLEFNSLAVTTSEDWEKCRARAIAAALGLALVEAFVLNMQEFVRDLHPRLKPIEALAAWDGQREITVAEWATRGVDVTVACGHRALSEDCP</sequence>
<reference evidence="2" key="2">
    <citation type="submission" date="2018-05" db="EMBL/GenBank/DDBJ databases">
        <title>OpunRS2 (Oryza punctata Reference Sequence Version 2).</title>
        <authorList>
            <person name="Zhang J."/>
            <person name="Kudrna D."/>
            <person name="Lee S."/>
            <person name="Talag J."/>
            <person name="Welchert J."/>
            <person name="Wing R.A."/>
        </authorList>
    </citation>
    <scope>NUCLEOTIDE SEQUENCE [LARGE SCALE GENOMIC DNA]</scope>
</reference>
<organism evidence="2">
    <name type="scientific">Oryza punctata</name>
    <name type="common">Red rice</name>
    <dbReference type="NCBI Taxonomy" id="4537"/>
    <lineage>
        <taxon>Eukaryota</taxon>
        <taxon>Viridiplantae</taxon>
        <taxon>Streptophyta</taxon>
        <taxon>Embryophyta</taxon>
        <taxon>Tracheophyta</taxon>
        <taxon>Spermatophyta</taxon>
        <taxon>Magnoliopsida</taxon>
        <taxon>Liliopsida</taxon>
        <taxon>Poales</taxon>
        <taxon>Poaceae</taxon>
        <taxon>BOP clade</taxon>
        <taxon>Oryzoideae</taxon>
        <taxon>Oryzeae</taxon>
        <taxon>Oryzinae</taxon>
        <taxon>Oryza</taxon>
    </lineage>
</organism>
<reference evidence="2" key="1">
    <citation type="submission" date="2015-04" db="UniProtKB">
        <authorList>
            <consortium name="EnsemblPlants"/>
        </authorList>
    </citation>
    <scope>IDENTIFICATION</scope>
</reference>